<dbReference type="Pfam" id="PF05222">
    <property type="entry name" value="AlaDh_PNT_N"/>
    <property type="match status" value="1"/>
</dbReference>
<dbReference type="InterPro" id="IPR007886">
    <property type="entry name" value="AlaDH/PNT_N"/>
</dbReference>
<comment type="function">
    <text evidence="1">The transhydrogenation between NADH and NADP is coupled to respiration and ATP hydrolysis and functions as a proton pump across the membrane.</text>
</comment>
<sequence length="382" mass="39325">MPISVAVLKETAGGERRVALDPASANKLAASGFKVLVEAGAGAQAGFSDAQYDQCEVVTDRAAALGQADAWLWVAPPVAADVAAAKDGALGMGQVFAHRDEALVDAFNGRNMTVMAMELVPRITRAQSMDVLSSQATVAGYEAVLRGATLAPKLFPMLTTAAGTLRPASVVVIGAGVAGLQAIATARRLGARVEAYDIRSAAREQVESLGAKMIDTGVNAEGEGGYARELTDEEKQQQADKLAEHLAKADVVISTAALPGRPAPKIITTAMVEGMAPGAVIVDLAAESGGNCELTQPGQSVLHGAVTVDGPLNLASGAARHASEMYARNLLNLMDLFLGEDGGNGSLSFDFEDEVVDGTALTHGGQLVHQRTAEQLGRTTNG</sequence>
<dbReference type="SMART" id="SM01003">
    <property type="entry name" value="AlaDh_PNT_N"/>
    <property type="match status" value="1"/>
</dbReference>
<dbReference type="PANTHER" id="PTHR10160:SF19">
    <property type="entry name" value="PROTON-TRANSLOCATING NAD(P)(+) TRANSHYDROGENASE"/>
    <property type="match status" value="1"/>
</dbReference>
<dbReference type="PANTHER" id="PTHR10160">
    <property type="entry name" value="NAD(P) TRANSHYDROGENASE"/>
    <property type="match status" value="1"/>
</dbReference>
<dbReference type="AlphaFoldDB" id="A0A5N0TFY9"/>
<feature type="domain" description="Alanine dehydrogenase/pyridine nucleotide transhydrogenase NAD(H)-binding" evidence="9">
    <location>
        <begin position="148"/>
        <end position="310"/>
    </location>
</feature>
<dbReference type="SUPFAM" id="SSF51735">
    <property type="entry name" value="NAD(P)-binding Rossmann-fold domains"/>
    <property type="match status" value="1"/>
</dbReference>
<proteinExistence type="inferred from homology"/>
<keyword evidence="12" id="KW-1185">Reference proteome</keyword>
<dbReference type="EC" id="7.1.1.1" evidence="3"/>
<dbReference type="SMART" id="SM01002">
    <property type="entry name" value="AlaDh_PNT_C"/>
    <property type="match status" value="1"/>
</dbReference>
<organism evidence="11 12">
    <name type="scientific">Marinihelvus fidelis</name>
    <dbReference type="NCBI Taxonomy" id="2613842"/>
    <lineage>
        <taxon>Bacteria</taxon>
        <taxon>Pseudomonadati</taxon>
        <taxon>Pseudomonadota</taxon>
        <taxon>Gammaproteobacteria</taxon>
        <taxon>Chromatiales</taxon>
        <taxon>Wenzhouxiangellaceae</taxon>
        <taxon>Marinihelvus</taxon>
    </lineage>
</organism>
<dbReference type="PROSITE" id="PS00837">
    <property type="entry name" value="ALADH_PNT_2"/>
    <property type="match status" value="1"/>
</dbReference>
<dbReference type="RefSeq" id="WP_150862963.1">
    <property type="nucleotide sequence ID" value="NZ_VYXP01000002.1"/>
</dbReference>
<dbReference type="SUPFAM" id="SSF52283">
    <property type="entry name" value="Formate/glycerate dehydrogenase catalytic domain-like"/>
    <property type="match status" value="1"/>
</dbReference>
<reference evidence="11 12" key="1">
    <citation type="submission" date="2019-09" db="EMBL/GenBank/DDBJ databases">
        <title>Wenzhouxiangella sp. Genome sequencing and assembly.</title>
        <authorList>
            <person name="Zhang R."/>
        </authorList>
    </citation>
    <scope>NUCLEOTIDE SEQUENCE [LARGE SCALE GENOMIC DNA]</scope>
    <source>
        <strain evidence="11 12">W260</strain>
    </source>
</reference>
<keyword evidence="6" id="KW-1278">Translocase</keyword>
<dbReference type="Pfam" id="PF01262">
    <property type="entry name" value="AlaDh_PNT_C"/>
    <property type="match status" value="1"/>
</dbReference>
<comment type="similarity">
    <text evidence="2">Belongs to the AlaDH/PNT family.</text>
</comment>
<dbReference type="Gene3D" id="3.40.50.720">
    <property type="entry name" value="NAD(P)-binding Rossmann-like Domain"/>
    <property type="match status" value="2"/>
</dbReference>
<dbReference type="InterPro" id="IPR036291">
    <property type="entry name" value="NAD(P)-bd_dom_sf"/>
</dbReference>
<dbReference type="CDD" id="cd05304">
    <property type="entry name" value="Rubrum_tdh"/>
    <property type="match status" value="1"/>
</dbReference>
<feature type="domain" description="Alanine dehydrogenase/pyridine nucleotide transhydrogenase N-terminal" evidence="10">
    <location>
        <begin position="6"/>
        <end position="139"/>
    </location>
</feature>
<accession>A0A5N0TFY9</accession>
<gene>
    <name evidence="11" type="ORF">F3N42_03380</name>
</gene>
<dbReference type="InterPro" id="IPR008143">
    <property type="entry name" value="Ala_DH/PNT_CS2"/>
</dbReference>
<evidence type="ECO:0000256" key="8">
    <source>
        <dbReference type="ARBA" id="ARBA00048202"/>
    </source>
</evidence>
<keyword evidence="7" id="KW-0520">NAD</keyword>
<name>A0A5N0TFY9_9GAMM</name>
<dbReference type="GO" id="GO:0016491">
    <property type="term" value="F:oxidoreductase activity"/>
    <property type="evidence" value="ECO:0007669"/>
    <property type="project" value="InterPro"/>
</dbReference>
<evidence type="ECO:0000256" key="1">
    <source>
        <dbReference type="ARBA" id="ARBA00003943"/>
    </source>
</evidence>
<protein>
    <recommendedName>
        <fullName evidence="3">proton-translocating NAD(P)(+) transhydrogenase</fullName>
        <ecNumber evidence="3">7.1.1.1</ecNumber>
    </recommendedName>
</protein>
<evidence type="ECO:0000256" key="2">
    <source>
        <dbReference type="ARBA" id="ARBA00005689"/>
    </source>
</evidence>
<evidence type="ECO:0000256" key="7">
    <source>
        <dbReference type="ARBA" id="ARBA00023027"/>
    </source>
</evidence>
<dbReference type="Proteomes" id="UP000325372">
    <property type="component" value="Unassembled WGS sequence"/>
</dbReference>
<evidence type="ECO:0000256" key="6">
    <source>
        <dbReference type="ARBA" id="ARBA00022967"/>
    </source>
</evidence>
<comment type="catalytic activity">
    <reaction evidence="8">
        <text>NAD(+) + NADPH + H(+)(in) = NADH + NADP(+) + H(+)(out)</text>
        <dbReference type="Rhea" id="RHEA:47992"/>
        <dbReference type="ChEBI" id="CHEBI:15378"/>
        <dbReference type="ChEBI" id="CHEBI:57540"/>
        <dbReference type="ChEBI" id="CHEBI:57783"/>
        <dbReference type="ChEBI" id="CHEBI:57945"/>
        <dbReference type="ChEBI" id="CHEBI:58349"/>
        <dbReference type="EC" id="7.1.1.1"/>
    </reaction>
</comment>
<dbReference type="GO" id="GO:0050661">
    <property type="term" value="F:NADP binding"/>
    <property type="evidence" value="ECO:0007669"/>
    <property type="project" value="TreeGrafter"/>
</dbReference>
<keyword evidence="4" id="KW-0547">Nucleotide-binding</keyword>
<evidence type="ECO:0000256" key="4">
    <source>
        <dbReference type="ARBA" id="ARBA00022741"/>
    </source>
</evidence>
<evidence type="ECO:0000256" key="5">
    <source>
        <dbReference type="ARBA" id="ARBA00022857"/>
    </source>
</evidence>
<dbReference type="EMBL" id="VYXP01000002">
    <property type="protein sequence ID" value="KAA9133404.1"/>
    <property type="molecule type" value="Genomic_DNA"/>
</dbReference>
<comment type="caution">
    <text evidence="11">The sequence shown here is derived from an EMBL/GenBank/DDBJ whole genome shotgun (WGS) entry which is preliminary data.</text>
</comment>
<dbReference type="InterPro" id="IPR007698">
    <property type="entry name" value="AlaDH/PNT_NAD(H)-bd"/>
</dbReference>
<evidence type="ECO:0000313" key="11">
    <source>
        <dbReference type="EMBL" id="KAA9133404.1"/>
    </source>
</evidence>
<evidence type="ECO:0000259" key="10">
    <source>
        <dbReference type="SMART" id="SM01003"/>
    </source>
</evidence>
<dbReference type="GO" id="GO:0006740">
    <property type="term" value="P:NADPH regeneration"/>
    <property type="evidence" value="ECO:0007669"/>
    <property type="project" value="TreeGrafter"/>
</dbReference>
<keyword evidence="5" id="KW-0521">NADP</keyword>
<evidence type="ECO:0000256" key="3">
    <source>
        <dbReference type="ARBA" id="ARBA00012943"/>
    </source>
</evidence>
<evidence type="ECO:0000313" key="12">
    <source>
        <dbReference type="Proteomes" id="UP000325372"/>
    </source>
</evidence>
<dbReference type="GO" id="GO:0005886">
    <property type="term" value="C:plasma membrane"/>
    <property type="evidence" value="ECO:0007669"/>
    <property type="project" value="TreeGrafter"/>
</dbReference>
<dbReference type="GO" id="GO:0008750">
    <property type="term" value="F:proton-translocating NAD(P)+ transhydrogenase activity"/>
    <property type="evidence" value="ECO:0007669"/>
    <property type="project" value="UniProtKB-EC"/>
</dbReference>
<evidence type="ECO:0000259" key="9">
    <source>
        <dbReference type="SMART" id="SM01002"/>
    </source>
</evidence>